<dbReference type="Proteomes" id="UP000030645">
    <property type="component" value="Unassembled WGS sequence"/>
</dbReference>
<sequence length="158" mass="17371">MNGALSSSDQSRNDPAPSTSYASKPFRETINNLCLIDLGLLVELSLGKTGGSPVLKCALGFASIEPLHLLSGEPSSLKRQSKFCHRLLRTIVPVARHNREKGKGGYVLIRANMEKVYDCVSWQFLIAFGLSSSWGIHPDLLQVSSMIDFLAFYVEDKV</sequence>
<feature type="compositionally biased region" description="Polar residues" evidence="1">
    <location>
        <begin position="1"/>
        <end position="10"/>
    </location>
</feature>
<name>W9R8V0_9ROSA</name>
<organism evidence="2 3">
    <name type="scientific">Morus notabilis</name>
    <dbReference type="NCBI Taxonomy" id="981085"/>
    <lineage>
        <taxon>Eukaryota</taxon>
        <taxon>Viridiplantae</taxon>
        <taxon>Streptophyta</taxon>
        <taxon>Embryophyta</taxon>
        <taxon>Tracheophyta</taxon>
        <taxon>Spermatophyta</taxon>
        <taxon>Magnoliopsida</taxon>
        <taxon>eudicotyledons</taxon>
        <taxon>Gunneridae</taxon>
        <taxon>Pentapetalae</taxon>
        <taxon>rosids</taxon>
        <taxon>fabids</taxon>
        <taxon>Rosales</taxon>
        <taxon>Moraceae</taxon>
        <taxon>Moreae</taxon>
        <taxon>Morus</taxon>
    </lineage>
</organism>
<protein>
    <recommendedName>
        <fullName evidence="4">Reverse transcriptase domain-containing protein</fullName>
    </recommendedName>
</protein>
<evidence type="ECO:0008006" key="4">
    <source>
        <dbReference type="Google" id="ProtNLM"/>
    </source>
</evidence>
<dbReference type="AlphaFoldDB" id="W9R8V0"/>
<proteinExistence type="predicted"/>
<dbReference type="EMBL" id="KE344715">
    <property type="protein sequence ID" value="EXB76256.1"/>
    <property type="molecule type" value="Genomic_DNA"/>
</dbReference>
<accession>W9R8V0</accession>
<gene>
    <name evidence="2" type="ORF">L484_025610</name>
</gene>
<evidence type="ECO:0000313" key="2">
    <source>
        <dbReference type="EMBL" id="EXB76256.1"/>
    </source>
</evidence>
<keyword evidence="3" id="KW-1185">Reference proteome</keyword>
<evidence type="ECO:0000313" key="3">
    <source>
        <dbReference type="Proteomes" id="UP000030645"/>
    </source>
</evidence>
<evidence type="ECO:0000256" key="1">
    <source>
        <dbReference type="SAM" id="MobiDB-lite"/>
    </source>
</evidence>
<feature type="region of interest" description="Disordered" evidence="1">
    <location>
        <begin position="1"/>
        <end position="23"/>
    </location>
</feature>
<reference evidence="3" key="1">
    <citation type="submission" date="2013-01" db="EMBL/GenBank/DDBJ databases">
        <title>Draft Genome Sequence of a Mulberry Tree, Morus notabilis C.K. Schneid.</title>
        <authorList>
            <person name="He N."/>
            <person name="Zhao S."/>
        </authorList>
    </citation>
    <scope>NUCLEOTIDE SEQUENCE</scope>
</reference>